<keyword evidence="3" id="KW-1185">Reference proteome</keyword>
<gene>
    <name evidence="2" type="ORF">ADEAN_000998500</name>
</gene>
<dbReference type="OrthoDB" id="270866at2759"/>
<name>A0A7G2CTQ1_9TRYP</name>
<protein>
    <submittedName>
        <fullName evidence="2">Uncharacterized protein</fullName>
    </submittedName>
</protein>
<sequence length="171" mass="20227">MLRRTPTFARYQTAWRELLHPLPVKARQAQWLKRDQTEINQHLLKQPYYTIKSYSPPSGMLFEHNIDKKNEYQVKGFEHAKFFEREENRNSPQNSDFGVRRQLLAPRHANSKQKLNELRESLQFSSSSSIHVGPQNNNINHYKEEYGERVLPRYPESWETVPPHSPSAGLQ</sequence>
<evidence type="ECO:0000256" key="1">
    <source>
        <dbReference type="SAM" id="MobiDB-lite"/>
    </source>
</evidence>
<dbReference type="CDD" id="cd23712">
    <property type="entry name" value="mL63"/>
    <property type="match status" value="1"/>
</dbReference>
<organism evidence="2 3">
    <name type="scientific">Angomonas deanei</name>
    <dbReference type="NCBI Taxonomy" id="59799"/>
    <lineage>
        <taxon>Eukaryota</taxon>
        <taxon>Discoba</taxon>
        <taxon>Euglenozoa</taxon>
        <taxon>Kinetoplastea</taxon>
        <taxon>Metakinetoplastina</taxon>
        <taxon>Trypanosomatida</taxon>
        <taxon>Trypanosomatidae</taxon>
        <taxon>Strigomonadinae</taxon>
        <taxon>Angomonas</taxon>
    </lineage>
</organism>
<evidence type="ECO:0000313" key="2">
    <source>
        <dbReference type="EMBL" id="CAD2222441.1"/>
    </source>
</evidence>
<proteinExistence type="predicted"/>
<evidence type="ECO:0000313" key="3">
    <source>
        <dbReference type="Proteomes" id="UP000515908"/>
    </source>
</evidence>
<dbReference type="EMBL" id="LR877170">
    <property type="protein sequence ID" value="CAD2222441.1"/>
    <property type="molecule type" value="Genomic_DNA"/>
</dbReference>
<dbReference type="Proteomes" id="UP000515908">
    <property type="component" value="Chromosome 26"/>
</dbReference>
<dbReference type="VEuPathDB" id="TriTrypDB:ADEAN_000998500"/>
<reference evidence="2 3" key="1">
    <citation type="submission" date="2020-08" db="EMBL/GenBank/DDBJ databases">
        <authorList>
            <person name="Newling K."/>
            <person name="Davey J."/>
            <person name="Forrester S."/>
        </authorList>
    </citation>
    <scope>NUCLEOTIDE SEQUENCE [LARGE SCALE GENOMIC DNA]</scope>
    <source>
        <strain evidence="3">Crithidia deanei Carvalho (ATCC PRA-265)</strain>
    </source>
</reference>
<accession>A0A7G2CTQ1</accession>
<feature type="region of interest" description="Disordered" evidence="1">
    <location>
        <begin position="84"/>
        <end position="103"/>
    </location>
</feature>
<dbReference type="AlphaFoldDB" id="A0A7G2CTQ1"/>